<protein>
    <submittedName>
        <fullName evidence="2">Uncharacterized protein</fullName>
    </submittedName>
</protein>
<accession>A0A0E9TX97</accession>
<sequence>MSRKRSSWKDTQWRIISAPTPPLLPSQIPE</sequence>
<dbReference type="AlphaFoldDB" id="A0A0E9TX97"/>
<organism evidence="2">
    <name type="scientific">Anguilla anguilla</name>
    <name type="common">European freshwater eel</name>
    <name type="synonym">Muraena anguilla</name>
    <dbReference type="NCBI Taxonomy" id="7936"/>
    <lineage>
        <taxon>Eukaryota</taxon>
        <taxon>Metazoa</taxon>
        <taxon>Chordata</taxon>
        <taxon>Craniata</taxon>
        <taxon>Vertebrata</taxon>
        <taxon>Euteleostomi</taxon>
        <taxon>Actinopterygii</taxon>
        <taxon>Neopterygii</taxon>
        <taxon>Teleostei</taxon>
        <taxon>Anguilliformes</taxon>
        <taxon>Anguillidae</taxon>
        <taxon>Anguilla</taxon>
    </lineage>
</organism>
<reference evidence="2" key="2">
    <citation type="journal article" date="2015" name="Fish Shellfish Immunol.">
        <title>Early steps in the European eel (Anguilla anguilla)-Vibrio vulnificus interaction in the gills: Role of the RtxA13 toxin.</title>
        <authorList>
            <person name="Callol A."/>
            <person name="Pajuelo D."/>
            <person name="Ebbesson L."/>
            <person name="Teles M."/>
            <person name="MacKenzie S."/>
            <person name="Amaro C."/>
        </authorList>
    </citation>
    <scope>NUCLEOTIDE SEQUENCE</scope>
</reference>
<evidence type="ECO:0000256" key="1">
    <source>
        <dbReference type="SAM" id="MobiDB-lite"/>
    </source>
</evidence>
<name>A0A0E9TX97_ANGAN</name>
<dbReference type="EMBL" id="GBXM01050396">
    <property type="protein sequence ID" value="JAH58181.1"/>
    <property type="molecule type" value="Transcribed_RNA"/>
</dbReference>
<reference evidence="2" key="1">
    <citation type="submission" date="2014-11" db="EMBL/GenBank/DDBJ databases">
        <authorList>
            <person name="Amaro Gonzalez C."/>
        </authorList>
    </citation>
    <scope>NUCLEOTIDE SEQUENCE</scope>
</reference>
<proteinExistence type="predicted"/>
<feature type="region of interest" description="Disordered" evidence="1">
    <location>
        <begin position="1"/>
        <end position="30"/>
    </location>
</feature>
<evidence type="ECO:0000313" key="2">
    <source>
        <dbReference type="EMBL" id="JAH58181.1"/>
    </source>
</evidence>